<dbReference type="Proteomes" id="UP000655759">
    <property type="component" value="Unassembled WGS sequence"/>
</dbReference>
<reference evidence="2" key="2">
    <citation type="submission" date="2013-10" db="EMBL/GenBank/DDBJ databases">
        <authorList>
            <person name="Regsiter A."/>
        </authorList>
    </citation>
    <scope>NUCLEOTIDE SEQUENCE</scope>
    <source>
        <strain evidence="2">N4</strain>
    </source>
</reference>
<comment type="caution">
    <text evidence="2">The sequence shown here is derived from an EMBL/GenBank/DDBJ whole genome shotgun (WGS) entry which is preliminary data.</text>
</comment>
<proteinExistence type="predicted"/>
<accession>V6AT58</accession>
<dbReference type="AlphaFoldDB" id="V6AT58"/>
<reference evidence="1" key="3">
    <citation type="submission" date="2021-02" db="EMBL/GenBank/DDBJ databases">
        <authorList>
            <person name="Han P."/>
        </authorList>
    </citation>
    <scope>NUCLEOTIDE SEQUENCE</scope>
    <source>
        <strain evidence="1">Candidatus Nitrosotenuis uzonensis 5A</strain>
    </source>
</reference>
<dbReference type="RefSeq" id="WP_048195836.1">
    <property type="nucleotide sequence ID" value="NZ_CAJNAQ010000005.1"/>
</dbReference>
<sequence length="123" mass="14099">MASFDDFFKSLQDLVDSYSRQGVMLKVDSYVDGGIIRIFGENSSSISRAKSGLEDVVELAYTTAEHHPYWNLLYHACQISKTVLDKWDDTLTQEDIGEISWSIDELKNTSDKIRQRPDNDHVH</sequence>
<evidence type="ECO:0000313" key="3">
    <source>
        <dbReference type="Proteomes" id="UP000018159"/>
    </source>
</evidence>
<reference evidence="2" key="1">
    <citation type="journal article" date="2013" name="PLoS ONE">
        <title>Enrichment and Genome Sequence of the Group I.1a Ammonia-Oxidizing Archaeon ?Ca. Nitrosotenuis uzonensis? Representing a Clade Globally.</title>
        <authorList>
            <person name="Lebedeva E.V."/>
            <person name="Hatzenpichler R."/>
            <person name="Pelletier E."/>
            <person name="Schuster N."/>
            <person name="Hauzmayer S."/>
            <person name="Bulaev A."/>
            <person name="Grigor'eva N.V."/>
            <person name="Galushko A."/>
            <person name="Schmid M."/>
            <person name="Palatinszky M."/>
            <person name="Le Paslier D."/>
            <person name="Daims H."/>
            <person name="Wagner M."/>
        </authorList>
    </citation>
    <scope>NUCLEOTIDE SEQUENCE [LARGE SCALE GENOMIC DNA]</scope>
    <source>
        <strain evidence="2">N4</strain>
    </source>
</reference>
<evidence type="ECO:0000313" key="2">
    <source>
        <dbReference type="EMBL" id="CDI05764.1"/>
    </source>
</evidence>
<dbReference type="STRING" id="1407055.NITUZ_30456"/>
<dbReference type="Proteomes" id="UP000018159">
    <property type="component" value="Unassembled WGS sequence"/>
</dbReference>
<organism evidence="2 3">
    <name type="scientific">Candidatus Nitrosotenuis uzonensis</name>
    <dbReference type="NCBI Taxonomy" id="1407055"/>
    <lineage>
        <taxon>Archaea</taxon>
        <taxon>Nitrososphaerota</taxon>
        <taxon>Candidatus Nitrosotenuis</taxon>
    </lineage>
</organism>
<evidence type="ECO:0000313" key="1">
    <source>
        <dbReference type="EMBL" id="CAE6498231.1"/>
    </source>
</evidence>
<name>V6AT58_9ARCH</name>
<protein>
    <submittedName>
        <fullName evidence="2">Uncharacterized protein</fullName>
    </submittedName>
</protein>
<gene>
    <name evidence="2" type="ORF">NITUZ_30456</name>
    <name evidence="1" type="ORF">NUZ5A_50762</name>
</gene>
<keyword evidence="3" id="KW-1185">Reference proteome</keyword>
<dbReference type="EMBL" id="CAJNAQ010000005">
    <property type="protein sequence ID" value="CAE6498231.1"/>
    <property type="molecule type" value="Genomic_DNA"/>
</dbReference>
<dbReference type="EMBL" id="CBTY010000008">
    <property type="protein sequence ID" value="CDI05764.1"/>
    <property type="molecule type" value="Genomic_DNA"/>
</dbReference>